<feature type="signal peptide" evidence="1">
    <location>
        <begin position="1"/>
        <end position="27"/>
    </location>
</feature>
<keyword evidence="1" id="KW-0732">Signal</keyword>
<dbReference type="InterPro" id="IPR050583">
    <property type="entry name" value="Mycobacterial_A85_antigen"/>
</dbReference>
<sequence length="337" mass="38331">MRITKIIRRRISNMALLFAALSFSACGKNDPVSDNGDEDKTPPAEVTHLIPQELETIPEAYYQAANQRGTLVEFTYETYESMTYEQKTRKLTKRAIVYLPYAYSNENRYNAFYLMHGGWGNETSTLGTPGQPSVFKNILDNAIENGRMHPLIIICPTYNNTSSEDSGNFSLALELNRNYHNELLNDLIPAVESTYSTFAQSSSPESLKASHDHRGFGGFSMGSVAAWRTFQYCLDYFRYFLPMSCGTSLDEDNIFAAAGNHDKDDFFVWVITGTADFAYSYDNNRVNKMRNSPYFIEANNKQDGNFAYSVKDGYAHDGRASTEYTYNGLCWFWNEDE</sequence>
<proteinExistence type="predicted"/>
<accession>A0A8E1ZZM2</accession>
<dbReference type="AlphaFoldDB" id="A0A8E1ZZM2"/>
<dbReference type="GO" id="GO:0016747">
    <property type="term" value="F:acyltransferase activity, transferring groups other than amino-acyl groups"/>
    <property type="evidence" value="ECO:0007669"/>
    <property type="project" value="TreeGrafter"/>
</dbReference>
<comment type="caution">
    <text evidence="2">The sequence shown here is derived from an EMBL/GenBank/DDBJ whole genome shotgun (WGS) entry which is preliminary data.</text>
</comment>
<dbReference type="InterPro" id="IPR000801">
    <property type="entry name" value="Esterase-like"/>
</dbReference>
<evidence type="ECO:0000313" key="2">
    <source>
        <dbReference type="EMBL" id="NYI48153.1"/>
    </source>
</evidence>
<dbReference type="PROSITE" id="PS51257">
    <property type="entry name" value="PROKAR_LIPOPROTEIN"/>
    <property type="match status" value="1"/>
</dbReference>
<keyword evidence="3" id="KW-1185">Reference proteome</keyword>
<feature type="chain" id="PRO_5034567136" description="Endo-1,4-beta-xylanase" evidence="1">
    <location>
        <begin position="28"/>
        <end position="337"/>
    </location>
</feature>
<dbReference type="Pfam" id="PF00756">
    <property type="entry name" value="Esterase"/>
    <property type="match status" value="1"/>
</dbReference>
<dbReference type="Gene3D" id="3.40.50.1820">
    <property type="entry name" value="alpha/beta hydrolase"/>
    <property type="match status" value="1"/>
</dbReference>
<dbReference type="Proteomes" id="UP000574332">
    <property type="component" value="Unassembled WGS sequence"/>
</dbReference>
<gene>
    <name evidence="2" type="ORF">F5613_000198</name>
</gene>
<evidence type="ECO:0000256" key="1">
    <source>
        <dbReference type="SAM" id="SignalP"/>
    </source>
</evidence>
<protein>
    <recommendedName>
        <fullName evidence="4">Endo-1,4-beta-xylanase</fullName>
    </recommendedName>
</protein>
<dbReference type="PANTHER" id="PTHR48098:SF1">
    <property type="entry name" value="DIACYLGLYCEROL ACYLTRANSFERASE_MYCOLYLTRANSFERASE AG85A"/>
    <property type="match status" value="1"/>
</dbReference>
<reference evidence="2 3" key="1">
    <citation type="submission" date="2020-07" db="EMBL/GenBank/DDBJ databases">
        <title>Genomic Encyclopedia of Type Strains, Phase IV (KMG-IV): sequencing the most valuable type-strain genomes for metagenomic binning, comparative biology and taxonomic classification.</title>
        <authorList>
            <person name="Goeker M."/>
        </authorList>
    </citation>
    <scope>NUCLEOTIDE SEQUENCE [LARGE SCALE GENOMIC DNA]</scope>
    <source>
        <strain evidence="2 3">DSM 23697</strain>
    </source>
</reference>
<dbReference type="RefSeq" id="WP_218858853.1">
    <property type="nucleotide sequence ID" value="NZ_JACCCY010000001.1"/>
</dbReference>
<organism evidence="2 3">
    <name type="scientific">Macellibacteroides fermentans</name>
    <dbReference type="NCBI Taxonomy" id="879969"/>
    <lineage>
        <taxon>Bacteria</taxon>
        <taxon>Pseudomonadati</taxon>
        <taxon>Bacteroidota</taxon>
        <taxon>Bacteroidia</taxon>
        <taxon>Bacteroidales</taxon>
        <taxon>Porphyromonadaceae</taxon>
        <taxon>Macellibacteroides</taxon>
    </lineage>
</organism>
<dbReference type="InterPro" id="IPR029058">
    <property type="entry name" value="AB_hydrolase_fold"/>
</dbReference>
<dbReference type="SUPFAM" id="SSF53474">
    <property type="entry name" value="alpha/beta-Hydrolases"/>
    <property type="match status" value="1"/>
</dbReference>
<dbReference type="EMBL" id="JACCCY010000001">
    <property type="protein sequence ID" value="NYI48153.1"/>
    <property type="molecule type" value="Genomic_DNA"/>
</dbReference>
<name>A0A8E1ZZM2_9PORP</name>
<evidence type="ECO:0008006" key="4">
    <source>
        <dbReference type="Google" id="ProtNLM"/>
    </source>
</evidence>
<dbReference type="PANTHER" id="PTHR48098">
    <property type="entry name" value="ENTEROCHELIN ESTERASE-RELATED"/>
    <property type="match status" value="1"/>
</dbReference>
<evidence type="ECO:0000313" key="3">
    <source>
        <dbReference type="Proteomes" id="UP000574332"/>
    </source>
</evidence>